<sequence>MTTFDLDNPEPNSGDALRDEAANLLATRFGRPKREKRADGKKVDLYFMRRDFGRDVGMYVEAKDYNRNLSRAEVVSIWTDYSGIIRKNAPATLLVVTRNGLATDAQEFIETEQTEIRHQTIYELENEILGLTEYIRSLQTLFSEGGLDKYYVEGRARLAQYGTTVEERHLSQRSESLFDLLVRWVEDKDDFTPIAILGGYGAGKSSFAKRVVAHQAKKALVDPLARRPVLIKLGALASASSLEGLLGGMFTHDFPVDGFNTHTFLQMSDKGRLLMVLDGFDEMKHAMTWADFRTQITRLNRLTNERAKVVLLGRPSAFTSAEEHVHVLRGVRKFGEQWHRLPEWPEFREFELEPFTPTERSDFVRRYLEYQSAHQRTKREPGWISQRAAEVNRIADLDTQVFAKPVHAKILTDLASDPGVDLSKLSGGVSRWALYDLFFNRLAEREVEKDARRPIGEEHRLTFLRELAFWLWTGKGGATSFYAPDIPSSVIQLLPQGDGEDIEAVRREYLTGAFLEKKHGDIYYFGHRSFAEFLVAQRMLLRKPIGSTHSMYSDTLRDGVEIFLREAPNRHYFAQWADEVSGAQGHLSLDYFAFLAEMLGGVDALKRQLPSSSIWLPILSAFDDPISVNESSLGKLWRTTRDPNNRYFFLALGLLHECAVQLSVPHSERYCRTAAALIERVFKGAEVEANGGRARISAQLSDARQLAVNVLPALEARFGERRLVFRGDRLIAAHSEIKSSMGLDIGLSGLDTIPGWPKEDRLPWDAVLQYIEEDTRKKVSAYFSKAENMRGIVTVTTVPKRGG</sequence>
<comment type="caution">
    <text evidence="2">The sequence shown here is derived from an EMBL/GenBank/DDBJ whole genome shotgun (WGS) entry which is preliminary data.</text>
</comment>
<organism evidence="2 3">
    <name type="scientific">Caulobacter ginsengisoli</name>
    <dbReference type="NCBI Taxonomy" id="400775"/>
    <lineage>
        <taxon>Bacteria</taxon>
        <taxon>Pseudomonadati</taxon>
        <taxon>Pseudomonadota</taxon>
        <taxon>Alphaproteobacteria</taxon>
        <taxon>Caulobacterales</taxon>
        <taxon>Caulobacteraceae</taxon>
        <taxon>Caulobacter</taxon>
    </lineage>
</organism>
<dbReference type="InterPro" id="IPR027417">
    <property type="entry name" value="P-loop_NTPase"/>
</dbReference>
<dbReference type="RefSeq" id="WP_307345999.1">
    <property type="nucleotide sequence ID" value="NZ_JAUSVS010000001.1"/>
</dbReference>
<evidence type="ECO:0000313" key="2">
    <source>
        <dbReference type="EMBL" id="MDQ0462944.1"/>
    </source>
</evidence>
<keyword evidence="3" id="KW-1185">Reference proteome</keyword>
<dbReference type="SUPFAM" id="SSF52540">
    <property type="entry name" value="P-loop containing nucleoside triphosphate hydrolases"/>
    <property type="match status" value="1"/>
</dbReference>
<dbReference type="Proteomes" id="UP001228905">
    <property type="component" value="Unassembled WGS sequence"/>
</dbReference>
<protein>
    <recommendedName>
        <fullName evidence="1">NACHT domain-containing protein</fullName>
    </recommendedName>
</protein>
<dbReference type="EMBL" id="JAUSVS010000001">
    <property type="protein sequence ID" value="MDQ0462944.1"/>
    <property type="molecule type" value="Genomic_DNA"/>
</dbReference>
<reference evidence="2 3" key="1">
    <citation type="submission" date="2023-07" db="EMBL/GenBank/DDBJ databases">
        <title>Genomic Encyclopedia of Type Strains, Phase IV (KMG-IV): sequencing the most valuable type-strain genomes for metagenomic binning, comparative biology and taxonomic classification.</title>
        <authorList>
            <person name="Goeker M."/>
        </authorList>
    </citation>
    <scope>NUCLEOTIDE SEQUENCE [LARGE SCALE GENOMIC DNA]</scope>
    <source>
        <strain evidence="2 3">DSM 18695</strain>
    </source>
</reference>
<name>A0ABU0IPK1_9CAUL</name>
<gene>
    <name evidence="2" type="ORF">QO010_000692</name>
</gene>
<dbReference type="Pfam" id="PF05729">
    <property type="entry name" value="NACHT"/>
    <property type="match status" value="1"/>
</dbReference>
<proteinExistence type="predicted"/>
<accession>A0ABU0IPK1</accession>
<feature type="domain" description="NACHT" evidence="1">
    <location>
        <begin position="193"/>
        <end position="369"/>
    </location>
</feature>
<evidence type="ECO:0000313" key="3">
    <source>
        <dbReference type="Proteomes" id="UP001228905"/>
    </source>
</evidence>
<dbReference type="InterPro" id="IPR007111">
    <property type="entry name" value="NACHT_NTPase"/>
</dbReference>
<evidence type="ECO:0000259" key="1">
    <source>
        <dbReference type="Pfam" id="PF05729"/>
    </source>
</evidence>
<dbReference type="Gene3D" id="3.40.50.300">
    <property type="entry name" value="P-loop containing nucleotide triphosphate hydrolases"/>
    <property type="match status" value="1"/>
</dbReference>